<dbReference type="GO" id="GO:0004016">
    <property type="term" value="F:adenylate cyclase activity"/>
    <property type="evidence" value="ECO:0007669"/>
    <property type="project" value="UniProtKB-UniRule"/>
</dbReference>
<evidence type="ECO:0000256" key="8">
    <source>
        <dbReference type="ARBA" id="ARBA00022989"/>
    </source>
</evidence>
<dbReference type="PANTHER" id="PTHR34185:SF1">
    <property type="entry name" value="DIADENYLATE CYCLASE"/>
    <property type="match status" value="1"/>
</dbReference>
<name>A0A9E2L3P2_9SPIR</name>
<accession>A0A9E2L3P2</accession>
<keyword evidence="5 10" id="KW-0548">Nucleotidyltransferase</keyword>
<evidence type="ECO:0000256" key="3">
    <source>
        <dbReference type="ARBA" id="ARBA00022679"/>
    </source>
</evidence>
<dbReference type="InterPro" id="IPR034701">
    <property type="entry name" value="CdaA"/>
</dbReference>
<dbReference type="SUPFAM" id="SSF143597">
    <property type="entry name" value="YojJ-like"/>
    <property type="match status" value="1"/>
</dbReference>
<reference evidence="12" key="1">
    <citation type="journal article" date="2021" name="PeerJ">
        <title>Extensive microbial diversity within the chicken gut microbiome revealed by metagenomics and culture.</title>
        <authorList>
            <person name="Gilroy R."/>
            <person name="Ravi A."/>
            <person name="Getino M."/>
            <person name="Pursley I."/>
            <person name="Horton D.L."/>
            <person name="Alikhan N.F."/>
            <person name="Baker D."/>
            <person name="Gharbi K."/>
            <person name="Hall N."/>
            <person name="Watson M."/>
            <person name="Adriaenssens E.M."/>
            <person name="Foster-Nyarko E."/>
            <person name="Jarju S."/>
            <person name="Secka A."/>
            <person name="Antonio M."/>
            <person name="Oren A."/>
            <person name="Chaudhuri R.R."/>
            <person name="La Ragione R."/>
            <person name="Hildebrand F."/>
            <person name="Pallen M.J."/>
        </authorList>
    </citation>
    <scope>NUCLEOTIDE SEQUENCE</scope>
    <source>
        <strain evidence="12">Gambia15-2214</strain>
    </source>
</reference>
<dbReference type="InterPro" id="IPR014046">
    <property type="entry name" value="C-di-AMP_synthase"/>
</dbReference>
<evidence type="ECO:0000313" key="12">
    <source>
        <dbReference type="EMBL" id="MBU3850167.1"/>
    </source>
</evidence>
<dbReference type="PIRSF" id="PIRSF004793">
    <property type="entry name" value="UCP004793"/>
    <property type="match status" value="1"/>
</dbReference>
<keyword evidence="4 10" id="KW-0812">Transmembrane</keyword>
<evidence type="ECO:0000259" key="11">
    <source>
        <dbReference type="PROSITE" id="PS51794"/>
    </source>
</evidence>
<keyword evidence="6 10" id="KW-0547">Nucleotide-binding</keyword>
<dbReference type="HAMAP" id="MF_01499">
    <property type="entry name" value="DacA"/>
    <property type="match status" value="1"/>
</dbReference>
<dbReference type="Proteomes" id="UP000823914">
    <property type="component" value="Unassembled WGS sequence"/>
</dbReference>
<protein>
    <recommendedName>
        <fullName evidence="10">Diadenylate cyclase</fullName>
        <shortName evidence="10">DAC</shortName>
        <ecNumber evidence="10">2.7.7.85</ecNumber>
    </recommendedName>
    <alternativeName>
        <fullName evidence="10">Cyclic-di-AMP synthase</fullName>
        <shortName evidence="10">c-di-AMP synthase</shortName>
    </alternativeName>
</protein>
<sequence>MANALAVLGNIYDNIRGVLDVLVLAFILYKAYEILIKTNGILLLKAVVILAIAYVIAVTLQLSALLWILNVSTQGLLIGFFVVFQPELRKIFLRLGQTQWFLPNSKKSKHMAVNAVLIAAETLSRKRRGMLAVFAGQTDMSEPIKSGTEINAKLVSSLLITIFEYDTPLHDGAVIIKGGKLIAAGCFLPLSEQMDIKKTFGTRHRAALGLSEQTDAIILVVSEETGAISLAYESRLYYDLTLDQIRKKLETYLDLTEENFIEEVQKDEEA</sequence>
<evidence type="ECO:0000256" key="9">
    <source>
        <dbReference type="ARBA" id="ARBA00023136"/>
    </source>
</evidence>
<dbReference type="NCBIfam" id="TIGR00159">
    <property type="entry name" value="diadenylate cyclase CdaA"/>
    <property type="match status" value="1"/>
</dbReference>
<proteinExistence type="inferred from homology"/>
<evidence type="ECO:0000256" key="4">
    <source>
        <dbReference type="ARBA" id="ARBA00022692"/>
    </source>
</evidence>
<dbReference type="GO" id="GO:0005524">
    <property type="term" value="F:ATP binding"/>
    <property type="evidence" value="ECO:0007669"/>
    <property type="project" value="UniProtKB-UniRule"/>
</dbReference>
<keyword evidence="9 10" id="KW-0472">Membrane</keyword>
<evidence type="ECO:0000256" key="2">
    <source>
        <dbReference type="ARBA" id="ARBA00022475"/>
    </source>
</evidence>
<comment type="subunit">
    <text evidence="10">Probably a homodimer.</text>
</comment>
<evidence type="ECO:0000313" key="13">
    <source>
        <dbReference type="Proteomes" id="UP000823914"/>
    </source>
</evidence>
<reference evidence="12" key="2">
    <citation type="submission" date="2021-04" db="EMBL/GenBank/DDBJ databases">
        <authorList>
            <person name="Gilroy R."/>
        </authorList>
    </citation>
    <scope>NUCLEOTIDE SEQUENCE</scope>
    <source>
        <strain evidence="12">Gambia15-2214</strain>
    </source>
</reference>
<feature type="transmembrane region" description="Helical" evidence="10">
    <location>
        <begin position="64"/>
        <end position="84"/>
    </location>
</feature>
<keyword evidence="2 10" id="KW-1003">Cell membrane</keyword>
<gene>
    <name evidence="12" type="primary">cdaA</name>
    <name evidence="10" type="synonym">dacA</name>
    <name evidence="12" type="ORF">IAA16_06335</name>
</gene>
<keyword evidence="3 10" id="KW-0808">Transferase</keyword>
<evidence type="ECO:0000256" key="6">
    <source>
        <dbReference type="ARBA" id="ARBA00022741"/>
    </source>
</evidence>
<comment type="function">
    <text evidence="10">Catalyzes the condensation of 2 ATP molecules into cyclic di-AMP (c-di-AMP), a second messenger used to regulate differing processes in different bacteria.</text>
</comment>
<feature type="domain" description="DAC" evidence="11">
    <location>
        <begin position="85"/>
        <end position="242"/>
    </location>
</feature>
<evidence type="ECO:0000256" key="5">
    <source>
        <dbReference type="ARBA" id="ARBA00022695"/>
    </source>
</evidence>
<dbReference type="InterPro" id="IPR050338">
    <property type="entry name" value="DisA"/>
</dbReference>
<dbReference type="AlphaFoldDB" id="A0A9E2L3P2"/>
<dbReference type="PROSITE" id="PS51794">
    <property type="entry name" value="DAC"/>
    <property type="match status" value="1"/>
</dbReference>
<comment type="caution">
    <text evidence="10">Lacks conserved residue(s) required for the propagation of feature annotation.</text>
</comment>
<keyword evidence="8 10" id="KW-1133">Transmembrane helix</keyword>
<keyword evidence="7 10" id="KW-0067">ATP-binding</keyword>
<dbReference type="EMBL" id="JAHLFV010000152">
    <property type="protein sequence ID" value="MBU3850167.1"/>
    <property type="molecule type" value="Genomic_DNA"/>
</dbReference>
<dbReference type="InterPro" id="IPR036888">
    <property type="entry name" value="DNA_integrity_DisA_N_sf"/>
</dbReference>
<dbReference type="GO" id="GO:0106408">
    <property type="term" value="F:diadenylate cyclase activity"/>
    <property type="evidence" value="ECO:0007669"/>
    <property type="project" value="UniProtKB-EC"/>
</dbReference>
<evidence type="ECO:0000256" key="1">
    <source>
        <dbReference type="ARBA" id="ARBA00000877"/>
    </source>
</evidence>
<organism evidence="12 13">
    <name type="scientific">Candidatus Treponema excrementipullorum</name>
    <dbReference type="NCBI Taxonomy" id="2838768"/>
    <lineage>
        <taxon>Bacteria</taxon>
        <taxon>Pseudomonadati</taxon>
        <taxon>Spirochaetota</taxon>
        <taxon>Spirochaetia</taxon>
        <taxon>Spirochaetales</taxon>
        <taxon>Treponemataceae</taxon>
        <taxon>Treponema</taxon>
    </lineage>
</organism>
<dbReference type="PANTHER" id="PTHR34185">
    <property type="entry name" value="DIADENYLATE CYCLASE"/>
    <property type="match status" value="1"/>
</dbReference>
<dbReference type="Pfam" id="PF02457">
    <property type="entry name" value="DAC"/>
    <property type="match status" value="1"/>
</dbReference>
<feature type="transmembrane region" description="Helical" evidence="10">
    <location>
        <begin position="15"/>
        <end position="32"/>
    </location>
</feature>
<evidence type="ECO:0000256" key="10">
    <source>
        <dbReference type="HAMAP-Rule" id="MF_01499"/>
    </source>
</evidence>
<dbReference type="Gene3D" id="3.40.1700.10">
    <property type="entry name" value="DNA integrity scanning protein, DisA, N-terminal domain"/>
    <property type="match status" value="1"/>
</dbReference>
<feature type="transmembrane region" description="Helical" evidence="10">
    <location>
        <begin position="39"/>
        <end position="58"/>
    </location>
</feature>
<dbReference type="EC" id="2.7.7.85" evidence="10"/>
<comment type="caution">
    <text evidence="12">The sequence shown here is derived from an EMBL/GenBank/DDBJ whole genome shotgun (WGS) entry which is preliminary data.</text>
</comment>
<dbReference type="InterPro" id="IPR003390">
    <property type="entry name" value="DNA_integrity_scan_DisA_N"/>
</dbReference>
<comment type="similarity">
    <text evidence="10">Belongs to the adenylate cyclase family. DacA/CdaA subfamily.</text>
</comment>
<dbReference type="GO" id="GO:0006171">
    <property type="term" value="P:cAMP biosynthetic process"/>
    <property type="evidence" value="ECO:0007669"/>
    <property type="project" value="InterPro"/>
</dbReference>
<comment type="catalytic activity">
    <reaction evidence="1 10">
        <text>2 ATP = 3',3'-c-di-AMP + 2 diphosphate</text>
        <dbReference type="Rhea" id="RHEA:35655"/>
        <dbReference type="ChEBI" id="CHEBI:30616"/>
        <dbReference type="ChEBI" id="CHEBI:33019"/>
        <dbReference type="ChEBI" id="CHEBI:71500"/>
        <dbReference type="EC" id="2.7.7.85"/>
    </reaction>
</comment>
<evidence type="ECO:0000256" key="7">
    <source>
        <dbReference type="ARBA" id="ARBA00022840"/>
    </source>
</evidence>